<name>A0A7C1BD74_UNCW3</name>
<organism evidence="4">
    <name type="scientific">candidate division WOR-3 bacterium</name>
    <dbReference type="NCBI Taxonomy" id="2052148"/>
    <lineage>
        <taxon>Bacteria</taxon>
        <taxon>Bacteria division WOR-3</taxon>
    </lineage>
</organism>
<dbReference type="EMBL" id="DRBW01000015">
    <property type="protein sequence ID" value="HDM89643.1"/>
    <property type="molecule type" value="Genomic_DNA"/>
</dbReference>
<gene>
    <name evidence="4" type="ORF">ENG67_00350</name>
</gene>
<dbReference type="Proteomes" id="UP000885931">
    <property type="component" value="Unassembled WGS sequence"/>
</dbReference>
<dbReference type="InterPro" id="IPR055396">
    <property type="entry name" value="DUF7088"/>
</dbReference>
<dbReference type="Pfam" id="PF23357">
    <property type="entry name" value="DUF7088"/>
    <property type="match status" value="1"/>
</dbReference>
<feature type="domain" description="DUF7088" evidence="3">
    <location>
        <begin position="35"/>
        <end position="135"/>
    </location>
</feature>
<proteinExistence type="predicted"/>
<dbReference type="InterPro" id="IPR019196">
    <property type="entry name" value="ABC_transp_unknown"/>
</dbReference>
<protein>
    <submittedName>
        <fullName evidence="4">Uncharacterized protein</fullName>
    </submittedName>
</protein>
<dbReference type="Pfam" id="PF09822">
    <property type="entry name" value="ABC_transp_aux"/>
    <property type="match status" value="1"/>
</dbReference>
<reference evidence="4" key="1">
    <citation type="journal article" date="2020" name="mSystems">
        <title>Genome- and Community-Level Interaction Insights into Carbon Utilization and Element Cycling Functions of Hydrothermarchaeota in Hydrothermal Sediment.</title>
        <authorList>
            <person name="Zhou Z."/>
            <person name="Liu Y."/>
            <person name="Xu W."/>
            <person name="Pan J."/>
            <person name="Luo Z.H."/>
            <person name="Li M."/>
        </authorList>
    </citation>
    <scope>NUCLEOTIDE SEQUENCE [LARGE SCALE GENOMIC DNA]</scope>
    <source>
        <strain evidence="4">HyVt-237</strain>
    </source>
</reference>
<accession>A0A7C1BD74</accession>
<feature type="domain" description="ABC-type uncharacterised transport system" evidence="2">
    <location>
        <begin position="172"/>
        <end position="434"/>
    </location>
</feature>
<dbReference type="AlphaFoldDB" id="A0A7C1BD74"/>
<feature type="transmembrane region" description="Helical" evidence="1">
    <location>
        <begin position="471"/>
        <end position="491"/>
    </location>
</feature>
<evidence type="ECO:0000259" key="2">
    <source>
        <dbReference type="Pfam" id="PF09822"/>
    </source>
</evidence>
<evidence type="ECO:0000256" key="1">
    <source>
        <dbReference type="SAM" id="Phobius"/>
    </source>
</evidence>
<evidence type="ECO:0000313" key="4">
    <source>
        <dbReference type="EMBL" id="HDM89643.1"/>
    </source>
</evidence>
<comment type="caution">
    <text evidence="4">The sequence shown here is derived from an EMBL/GenBank/DDBJ whole genome shotgun (WGS) entry which is preliminary data.</text>
</comment>
<evidence type="ECO:0000259" key="3">
    <source>
        <dbReference type="Pfam" id="PF23357"/>
    </source>
</evidence>
<keyword evidence="1" id="KW-0472">Membrane</keyword>
<keyword evidence="1" id="KW-0812">Transmembrane</keyword>
<keyword evidence="1" id="KW-1133">Transmembrane helix</keyword>
<sequence length="499" mass="56663">MRRERYINVLLVFLILVVLNFISSRVFVRADLSSGKLYTLSKSSKEAVRNLDDILIIKVFFSKKLPPNLLPLREQLSDLLEEYRAASRGKVRVEFIDPQKDRETESMVMRLGIPPVQMNVLARNKLEVVKGYLGVALFYGDKNEIIPVLNRADNIEYELTSRILKLVEGGERKVGFVLSGDDHSFDDDYSQVRDEMSEQYQIVEIEDSIPPDLDLLVVAGVSKLDDSMRKEIDSYIMKGGRVIFLADGVEVGENLQAHPAPREPLKFLESYGVRVNRDLVMDVSNEIAPFSSGYIRFFVPYPCWVKARKENLSRTNPIVRDLSSPVFPWPSSLEFVGDSTLSVDTLVMTTDRSWTQEGYITINPEMLPKPKPGGTGKRILAMLLRGNFRSAFSDSTAEDTLLSPETAVLVVGNSRFLEDGFVRNYEENLAFFMNAVDYLGFGEKLISIRSKLAVERPIKPVSDTVKNLFKLFNTFGMAVVVIVFGLVRYYIRKREKEAF</sequence>